<name>A0A0L6CPI5_9MICO</name>
<sequence length="78" mass="8801">MARFDKARGIVTECDRCRWSVEADSLEDAAAAERNHEQDSHTPAWCPICQPHQHGPKHLERPHAACVEAAEAAYFARF</sequence>
<dbReference type="AlphaFoldDB" id="A0A0L6CPI5"/>
<evidence type="ECO:0000313" key="1">
    <source>
        <dbReference type="EMBL" id="KNX39681.1"/>
    </source>
</evidence>
<evidence type="ECO:0000313" key="2">
    <source>
        <dbReference type="Proteomes" id="UP000037397"/>
    </source>
</evidence>
<keyword evidence="2" id="KW-1185">Reference proteome</keyword>
<proteinExistence type="predicted"/>
<dbReference type="Proteomes" id="UP000037397">
    <property type="component" value="Unassembled WGS sequence"/>
</dbReference>
<comment type="caution">
    <text evidence="1">The sequence shown here is derived from an EMBL/GenBank/DDBJ whole genome shotgun (WGS) entry which is preliminary data.</text>
</comment>
<dbReference type="STRING" id="1631356.VV01_00135"/>
<dbReference type="RefSeq" id="WP_050668121.1">
    <property type="nucleotide sequence ID" value="NZ_LAIR01000001.1"/>
</dbReference>
<gene>
    <name evidence="1" type="ORF">VV01_00135</name>
</gene>
<protein>
    <submittedName>
        <fullName evidence="1">Uncharacterized protein</fullName>
    </submittedName>
</protein>
<reference evidence="2" key="1">
    <citation type="submission" date="2015-03" db="EMBL/GenBank/DDBJ databases">
        <title>Luteipulveratus halotolerans sp. nov., a novel actinobacterium (Dermacoccaceae) from Sarawak, Malaysia.</title>
        <authorList>
            <person name="Juboi H."/>
            <person name="Basik A."/>
            <person name="Shamsul S.S."/>
            <person name="Arnold P."/>
            <person name="Schmitt E.K."/>
            <person name="Sanglier J.-J."/>
            <person name="Yeo T."/>
        </authorList>
    </citation>
    <scope>NUCLEOTIDE SEQUENCE [LARGE SCALE GENOMIC DNA]</scope>
    <source>
        <strain evidence="2">C296001</strain>
    </source>
</reference>
<organism evidence="1 2">
    <name type="scientific">Luteipulveratus halotolerans</name>
    <dbReference type="NCBI Taxonomy" id="1631356"/>
    <lineage>
        <taxon>Bacteria</taxon>
        <taxon>Bacillati</taxon>
        <taxon>Actinomycetota</taxon>
        <taxon>Actinomycetes</taxon>
        <taxon>Micrococcales</taxon>
        <taxon>Dermacoccaceae</taxon>
        <taxon>Luteipulveratus</taxon>
    </lineage>
</organism>
<accession>A0A0L6CPI5</accession>
<dbReference type="EMBL" id="LAIR01000001">
    <property type="protein sequence ID" value="KNX39681.1"/>
    <property type="molecule type" value="Genomic_DNA"/>
</dbReference>